<organism evidence="2 3">
    <name type="scientific">Portunus trituberculatus</name>
    <name type="common">Swimming crab</name>
    <name type="synonym">Neptunus trituberculatus</name>
    <dbReference type="NCBI Taxonomy" id="210409"/>
    <lineage>
        <taxon>Eukaryota</taxon>
        <taxon>Metazoa</taxon>
        <taxon>Ecdysozoa</taxon>
        <taxon>Arthropoda</taxon>
        <taxon>Crustacea</taxon>
        <taxon>Multicrustacea</taxon>
        <taxon>Malacostraca</taxon>
        <taxon>Eumalacostraca</taxon>
        <taxon>Eucarida</taxon>
        <taxon>Decapoda</taxon>
        <taxon>Pleocyemata</taxon>
        <taxon>Brachyura</taxon>
        <taxon>Eubrachyura</taxon>
        <taxon>Portunoidea</taxon>
        <taxon>Portunidae</taxon>
        <taxon>Portuninae</taxon>
        <taxon>Portunus</taxon>
    </lineage>
</organism>
<evidence type="ECO:0000313" key="2">
    <source>
        <dbReference type="EMBL" id="MPC63131.1"/>
    </source>
</evidence>
<comment type="caution">
    <text evidence="2">The sequence shown here is derived from an EMBL/GenBank/DDBJ whole genome shotgun (WGS) entry which is preliminary data.</text>
</comment>
<feature type="compositionally biased region" description="Acidic residues" evidence="1">
    <location>
        <begin position="75"/>
        <end position="93"/>
    </location>
</feature>
<evidence type="ECO:0000313" key="3">
    <source>
        <dbReference type="Proteomes" id="UP000324222"/>
    </source>
</evidence>
<reference evidence="2 3" key="1">
    <citation type="submission" date="2019-05" db="EMBL/GenBank/DDBJ databases">
        <title>Another draft genome of Portunus trituberculatus and its Hox gene families provides insights of decapod evolution.</title>
        <authorList>
            <person name="Jeong J.-H."/>
            <person name="Song I."/>
            <person name="Kim S."/>
            <person name="Choi T."/>
            <person name="Kim D."/>
            <person name="Ryu S."/>
            <person name="Kim W."/>
        </authorList>
    </citation>
    <scope>NUCLEOTIDE SEQUENCE [LARGE SCALE GENOMIC DNA]</scope>
    <source>
        <tissue evidence="2">Muscle</tissue>
    </source>
</reference>
<dbReference type="Proteomes" id="UP000324222">
    <property type="component" value="Unassembled WGS sequence"/>
</dbReference>
<evidence type="ECO:0000256" key="1">
    <source>
        <dbReference type="SAM" id="MobiDB-lite"/>
    </source>
</evidence>
<name>A0A5B7GSE3_PORTR</name>
<dbReference type="AlphaFoldDB" id="A0A5B7GSE3"/>
<feature type="region of interest" description="Disordered" evidence="1">
    <location>
        <begin position="31"/>
        <end position="93"/>
    </location>
</feature>
<dbReference type="EMBL" id="VSRR010020442">
    <property type="protein sequence ID" value="MPC63131.1"/>
    <property type="molecule type" value="Genomic_DNA"/>
</dbReference>
<proteinExistence type="predicted"/>
<sequence length="93" mass="10551">MPPRHSKQRHISHQLLQLSKETVQPMIPKKLNVPDTHVKTPPQINARPGSKGKRRLHTTRGHPDVASCRGGTEKLEEDEDEDEEEEGEDNNSD</sequence>
<protein>
    <submittedName>
        <fullName evidence="2">Uncharacterized protein</fullName>
    </submittedName>
</protein>
<accession>A0A5B7GSE3</accession>
<keyword evidence="3" id="KW-1185">Reference proteome</keyword>
<feature type="compositionally biased region" description="Basic residues" evidence="1">
    <location>
        <begin position="50"/>
        <end position="60"/>
    </location>
</feature>
<gene>
    <name evidence="2" type="ORF">E2C01_057226</name>
</gene>